<dbReference type="SUPFAM" id="SSF52540">
    <property type="entry name" value="P-loop containing nucleoside triphosphate hydrolases"/>
    <property type="match status" value="2"/>
</dbReference>
<keyword evidence="14" id="KW-1185">Reference proteome</keyword>
<protein>
    <recommendedName>
        <fullName evidence="11">RecBCD enzyme subunit RecD</fullName>
        <ecNumber evidence="11">5.6.2.3</ecNumber>
    </recommendedName>
    <alternativeName>
        <fullName evidence="11">DNA 5'-3' helicase subunit RecD</fullName>
    </alternativeName>
    <alternativeName>
        <fullName evidence="11">Exonuclease V subunit RecD</fullName>
        <shortName evidence="11">ExoV subunit RecD</shortName>
    </alternativeName>
    <alternativeName>
        <fullName evidence="11">Helicase/nuclease RecBCD subunit RecD</fullName>
    </alternativeName>
</protein>
<feature type="binding site" evidence="11">
    <location>
        <begin position="169"/>
        <end position="176"/>
    </location>
    <ligand>
        <name>ATP</name>
        <dbReference type="ChEBI" id="CHEBI:30616"/>
    </ligand>
</feature>
<dbReference type="Gene3D" id="3.40.50.300">
    <property type="entry name" value="P-loop containing nucleotide triphosphate hydrolases"/>
    <property type="match status" value="3"/>
</dbReference>
<dbReference type="InterPro" id="IPR050534">
    <property type="entry name" value="Coronavir_polyprotein_1ab"/>
</dbReference>
<dbReference type="CDD" id="cd17933">
    <property type="entry name" value="DEXSc_RecD-like"/>
    <property type="match status" value="1"/>
</dbReference>
<proteinExistence type="inferred from homology"/>
<comment type="function">
    <text evidence="11">A helicase/nuclease that prepares dsDNA breaks (DSB) for recombinational DNA repair. Binds to DSBs and unwinds DNA via a highly rapid and processive ATP-dependent bidirectional helicase activity. Unwinds dsDNA until it encounters a Chi (crossover hotspot instigator) sequence from the 3' direction. Cuts ssDNA a few nucleotides 3' to the Chi site. The properties and activities of the enzyme are changed at Chi. The Chi-altered holoenzyme produces a long 3'-ssDNA overhang and facilitates RecA-binding to the ssDNA for homologous DNA recombination and repair. Holoenzyme degrades any linearized DNA that is unable to undergo homologous recombination. In the holoenzyme this subunit has ssDNA-dependent ATPase and 5'-3' helicase activity. When added to pre-assembled RecBC greatly stimulates nuclease activity and augments holoenzyme processivity. Negatively regulates the RecA-loading ability of RecBCD.</text>
</comment>
<name>A0ABZ2Q050_9BURK</name>
<keyword evidence="4 11" id="KW-0378">Hydrolase</keyword>
<organism evidence="13 14">
    <name type="scientific">Mycetohabitans rhizoxinica</name>
    <dbReference type="NCBI Taxonomy" id="412963"/>
    <lineage>
        <taxon>Bacteria</taxon>
        <taxon>Pseudomonadati</taxon>
        <taxon>Pseudomonadota</taxon>
        <taxon>Betaproteobacteria</taxon>
        <taxon>Burkholderiales</taxon>
        <taxon>Burkholderiaceae</taxon>
        <taxon>Mycetohabitans</taxon>
    </lineage>
</organism>
<dbReference type="Gene3D" id="2.30.30.940">
    <property type="match status" value="1"/>
</dbReference>
<evidence type="ECO:0000256" key="5">
    <source>
        <dbReference type="ARBA" id="ARBA00022806"/>
    </source>
</evidence>
<accession>A0ABZ2Q050</accession>
<feature type="domain" description="Helicase ATP-binding" evidence="12">
    <location>
        <begin position="156"/>
        <end position="288"/>
    </location>
</feature>
<keyword evidence="8 11" id="KW-0238">DNA-binding</keyword>
<dbReference type="PANTHER" id="PTHR43788:SF6">
    <property type="entry name" value="DNA HELICASE B"/>
    <property type="match status" value="1"/>
</dbReference>
<evidence type="ECO:0000256" key="8">
    <source>
        <dbReference type="ARBA" id="ARBA00023125"/>
    </source>
</evidence>
<reference evidence="13 14" key="1">
    <citation type="submission" date="2020-09" db="EMBL/GenBank/DDBJ databases">
        <title>Genome sequences of Mycetohabitans spp.</title>
        <authorList>
            <person name="Carter M.E."/>
            <person name="Carpenter S.C.D."/>
            <person name="Bogdanove A.J."/>
        </authorList>
    </citation>
    <scope>NUCLEOTIDE SEQUENCE [LARGE SCALE GENOMIC DNA]</scope>
    <source>
        <strain evidence="13 14">B12</strain>
        <plasmid evidence="13 14">megaplasmid</plasmid>
    </source>
</reference>
<dbReference type="EC" id="5.6.2.3" evidence="11"/>
<geneLocation type="plasmid" evidence="13 14">
    <name>megaplasmid</name>
</geneLocation>
<evidence type="ECO:0000256" key="9">
    <source>
        <dbReference type="ARBA" id="ARBA00023204"/>
    </source>
</evidence>
<comment type="miscellaneous">
    <text evidence="11">In the RecBCD complex, RecB has a slow 3'-5' helicase, an exonuclease activity and loads RecA onto ssDNA, RecD has a fast 5'-3' helicase activity, while RecC stimulates the ATPase and processivity of the RecB helicase and contributes to recognition of the Chi site.</text>
</comment>
<evidence type="ECO:0000256" key="3">
    <source>
        <dbReference type="ARBA" id="ARBA00022763"/>
    </source>
</evidence>
<dbReference type="Gene3D" id="1.10.10.1020">
    <property type="entry name" value="RecBCD complex, subunit RecD, N-terminal domain"/>
    <property type="match status" value="1"/>
</dbReference>
<keyword evidence="5 11" id="KW-0347">Helicase</keyword>
<dbReference type="InterPro" id="IPR027785">
    <property type="entry name" value="UvrD-like_helicase_C"/>
</dbReference>
<evidence type="ECO:0000256" key="2">
    <source>
        <dbReference type="ARBA" id="ARBA00022741"/>
    </source>
</evidence>
<dbReference type="InterPro" id="IPR006344">
    <property type="entry name" value="RecD"/>
</dbReference>
<dbReference type="InterPro" id="IPR049550">
    <property type="entry name" value="RecD_N"/>
</dbReference>
<dbReference type="HAMAP" id="MF_01487">
    <property type="entry name" value="RecD"/>
    <property type="match status" value="1"/>
</dbReference>
<evidence type="ECO:0000259" key="12">
    <source>
        <dbReference type="PROSITE" id="PS51192"/>
    </source>
</evidence>
<dbReference type="Pfam" id="PF13245">
    <property type="entry name" value="AAA_19"/>
    <property type="match status" value="1"/>
</dbReference>
<dbReference type="InterPro" id="IPR027417">
    <property type="entry name" value="P-loop_NTPase"/>
</dbReference>
<evidence type="ECO:0000256" key="6">
    <source>
        <dbReference type="ARBA" id="ARBA00022839"/>
    </source>
</evidence>
<evidence type="ECO:0000313" key="14">
    <source>
        <dbReference type="Proteomes" id="UP001493153"/>
    </source>
</evidence>
<keyword evidence="1 11" id="KW-0540">Nuclease</keyword>
<keyword evidence="2 11" id="KW-0547">Nucleotide-binding</keyword>
<dbReference type="EMBL" id="CP062175">
    <property type="protein sequence ID" value="WXK38054.1"/>
    <property type="molecule type" value="Genomic_DNA"/>
</dbReference>
<evidence type="ECO:0000256" key="1">
    <source>
        <dbReference type="ARBA" id="ARBA00022722"/>
    </source>
</evidence>
<evidence type="ECO:0000256" key="7">
    <source>
        <dbReference type="ARBA" id="ARBA00022840"/>
    </source>
</evidence>
<dbReference type="InterPro" id="IPR041851">
    <property type="entry name" value="RecD_N_sf"/>
</dbReference>
<dbReference type="PANTHER" id="PTHR43788">
    <property type="entry name" value="DNA2/NAM7 HELICASE FAMILY MEMBER"/>
    <property type="match status" value="1"/>
</dbReference>
<dbReference type="InterPro" id="IPR014001">
    <property type="entry name" value="Helicase_ATP-bd"/>
</dbReference>
<comment type="subunit">
    <text evidence="11">Heterotrimer of RecB, RecC and RecD. All subunits contribute to DNA-binding.</text>
</comment>
<dbReference type="CDD" id="cd18809">
    <property type="entry name" value="SF1_C_RecD"/>
    <property type="match status" value="1"/>
</dbReference>
<dbReference type="Proteomes" id="UP001493153">
    <property type="component" value="Plasmid megaplasmid"/>
</dbReference>
<keyword evidence="10 11" id="KW-0413">Isomerase</keyword>
<evidence type="ECO:0000256" key="11">
    <source>
        <dbReference type="HAMAP-Rule" id="MF_01487"/>
    </source>
</evidence>
<keyword evidence="6 11" id="KW-0269">Exonuclease</keyword>
<sequence>MMTDIMLAQGFSRRIGALAQSLGAAAGDARVAATAAAMVSAATANGHVCIELAALARQLGQPSDTVRASLLASGVATRIDDDEPAPRLPLVIDLDDRLYLARYYEFERGLANALSTRARAEFDDASFDDAQRWRNVLTRYFGEASGSDLDWQRVAAAVALSGQLTIVSGGPGTGKTTTVVGVLACLLDAKSDLRIALAAPTGKAAQRMLEALASRADRLAHDIAAKLPTASYTLHRLLGSTSDRGFRHHRRNPLPYDVIVVDEASMIDVALASRLVDAVAPRARLILLGDKDQLAAVDAGAVFAELSAHPCYVGQRAERIAQALDCTVDTLRNALAAHVRGGLPQLQPATLAQAATPTRLTASAPPATPVPPSASAQRDLFADDNPAVGADIVEPAPNDTARAADGAQPAALANCVVWLQTNYRFGLDSPIGQLSSAIRDGSPADALGVLDAADDHAPAHFIDDGGPAIGHAARDYIARGFARYANLLAGMLQRCESQAAALFDALNAFRVLCAVRAGPHGVDALNEWISAELRRVARLPLAPAARWFAGRPVIVTRNDYALGLFNGDIGIALPAGDGTLRVVFEQGAGQRRSVSPAMLPSHETAFALTVHKSQGSEFERAALVLPPTFSRALSRELIYTAVTRARAQITIIGTRAVLAQAIGTPTRRDTGLSARLRYAEARARRETASSR</sequence>
<keyword evidence="13" id="KW-0614">Plasmid</keyword>
<evidence type="ECO:0000313" key="13">
    <source>
        <dbReference type="EMBL" id="WXK38054.1"/>
    </source>
</evidence>
<keyword evidence="3 11" id="KW-0227">DNA damage</keyword>
<gene>
    <name evidence="11" type="primary">recD</name>
    <name evidence="13" type="ORF">IHE29_01645</name>
</gene>
<dbReference type="Pfam" id="PF21185">
    <property type="entry name" value="RecD_N"/>
    <property type="match status" value="1"/>
</dbReference>
<comment type="catalytic activity">
    <reaction evidence="11">
        <text>ATP + H2O = ADP + phosphate + H(+)</text>
        <dbReference type="Rhea" id="RHEA:13065"/>
        <dbReference type="ChEBI" id="CHEBI:15377"/>
        <dbReference type="ChEBI" id="CHEBI:15378"/>
        <dbReference type="ChEBI" id="CHEBI:30616"/>
        <dbReference type="ChEBI" id="CHEBI:43474"/>
        <dbReference type="ChEBI" id="CHEBI:456216"/>
        <dbReference type="EC" id="5.6.2.3"/>
    </reaction>
</comment>
<keyword evidence="9 11" id="KW-0234">DNA repair</keyword>
<keyword evidence="7 11" id="KW-0067">ATP-binding</keyword>
<dbReference type="Pfam" id="PF13538">
    <property type="entry name" value="UvrD_C_2"/>
    <property type="match status" value="1"/>
</dbReference>
<comment type="similarity">
    <text evidence="11">Belongs to the RecD family.</text>
</comment>
<dbReference type="PROSITE" id="PS51192">
    <property type="entry name" value="HELICASE_ATP_BIND_1"/>
    <property type="match status" value="1"/>
</dbReference>
<evidence type="ECO:0000256" key="10">
    <source>
        <dbReference type="ARBA" id="ARBA00023235"/>
    </source>
</evidence>
<evidence type="ECO:0000256" key="4">
    <source>
        <dbReference type="ARBA" id="ARBA00022801"/>
    </source>
</evidence>